<evidence type="ECO:0000313" key="2">
    <source>
        <dbReference type="Proteomes" id="UP001500730"/>
    </source>
</evidence>
<reference evidence="1 2" key="1">
    <citation type="journal article" date="2019" name="Int. J. Syst. Evol. Microbiol.">
        <title>The Global Catalogue of Microorganisms (GCM) 10K type strain sequencing project: providing services to taxonomists for standard genome sequencing and annotation.</title>
        <authorList>
            <consortium name="The Broad Institute Genomics Platform"/>
            <consortium name="The Broad Institute Genome Sequencing Center for Infectious Disease"/>
            <person name="Wu L."/>
            <person name="Ma J."/>
        </authorList>
    </citation>
    <scope>NUCLEOTIDE SEQUENCE [LARGE SCALE GENOMIC DNA]</scope>
    <source>
        <strain evidence="1 2">JCM 16259</strain>
    </source>
</reference>
<proteinExistence type="predicted"/>
<dbReference type="Proteomes" id="UP001500730">
    <property type="component" value="Unassembled WGS sequence"/>
</dbReference>
<name>A0ABN3LTZ4_9MICO</name>
<gene>
    <name evidence="1" type="ORF">GCM10009858_27690</name>
</gene>
<organism evidence="1 2">
    <name type="scientific">Terrabacter carboxydivorans</name>
    <dbReference type="NCBI Taxonomy" id="619730"/>
    <lineage>
        <taxon>Bacteria</taxon>
        <taxon>Bacillati</taxon>
        <taxon>Actinomycetota</taxon>
        <taxon>Actinomycetes</taxon>
        <taxon>Micrococcales</taxon>
        <taxon>Intrasporangiaceae</taxon>
        <taxon>Terrabacter</taxon>
    </lineage>
</organism>
<accession>A0ABN3LTZ4</accession>
<sequence length="158" mass="17038">MEPRADLLSRAVREHPVVIEARAAHRCDGGTHSHLADGRVVCWVLPVAGSRAVDGLCVDDAPTAHAVDAELALQPVPARVASRWEPEGAADPQRFWDRWCATEVLAKLADVPMVVLVGGPPVTTSPVRRHGLEVHWTVRRVADVVVAQGLSWATTDVT</sequence>
<comment type="caution">
    <text evidence="1">The sequence shown here is derived from an EMBL/GenBank/DDBJ whole genome shotgun (WGS) entry which is preliminary data.</text>
</comment>
<protein>
    <submittedName>
        <fullName evidence="1">Uncharacterized protein</fullName>
    </submittedName>
</protein>
<dbReference type="RefSeq" id="WP_344255511.1">
    <property type="nucleotide sequence ID" value="NZ_BAAARE010000011.1"/>
</dbReference>
<keyword evidence="2" id="KW-1185">Reference proteome</keyword>
<dbReference type="EMBL" id="BAAARE010000011">
    <property type="protein sequence ID" value="GAA2488137.1"/>
    <property type="molecule type" value="Genomic_DNA"/>
</dbReference>
<evidence type="ECO:0000313" key="1">
    <source>
        <dbReference type="EMBL" id="GAA2488137.1"/>
    </source>
</evidence>